<reference evidence="3 4" key="1">
    <citation type="submission" date="2019-04" db="EMBL/GenBank/DDBJ databases">
        <title>The sequence and de novo assembly of Takifugu bimaculatus genome using PacBio and Hi-C technologies.</title>
        <authorList>
            <person name="Xu P."/>
            <person name="Liu B."/>
            <person name="Zhou Z."/>
        </authorList>
    </citation>
    <scope>NUCLEOTIDE SEQUENCE [LARGE SCALE GENOMIC DNA]</scope>
    <source>
        <strain evidence="3">TB-2018</strain>
        <tissue evidence="3">Muscle</tissue>
    </source>
</reference>
<dbReference type="AlphaFoldDB" id="A0A4Z2C1Q3"/>
<accession>A0A4Z2C1Q3</accession>
<evidence type="ECO:0000256" key="1">
    <source>
        <dbReference type="SAM" id="SignalP"/>
    </source>
</evidence>
<sequence>MAPRLVLLEVLLEEWLLRPLQALAAVRPVAEFYRLKRKMVDSPFRHQALLVADQFAVTFDGHLRELPGSCPLLLAQDVSAEPSFTLLLNADSHSFLLIGLNDDTVSVQKNGQVRVNCNSTVSHTFHGSRGLAVRVRANVMQLSNQNGVSVSCDLLRLVCSFTLDGWLHGRSAGLFGTNDNEAGNDSPLPDGSQAENQDRFWHSWVAGGEGAGCTKVAKQLPKAAATPISCSFLFSSPDSPLSSCFRVVDPGQFLSACGPSPSKTPCRLAHAFVHLCQENYVPLELPAKCLRL</sequence>
<feature type="domain" description="VWFD" evidence="2">
    <location>
        <begin position="46"/>
        <end position="214"/>
    </location>
</feature>
<gene>
    <name evidence="3" type="ORF">fugu_014194</name>
</gene>
<dbReference type="PANTHER" id="PTHR37860">
    <property type="entry name" value="AGAP008810-PA"/>
    <property type="match status" value="1"/>
</dbReference>
<dbReference type="EMBL" id="SWLE01000007">
    <property type="protein sequence ID" value="TNM97948.1"/>
    <property type="molecule type" value="Genomic_DNA"/>
</dbReference>
<evidence type="ECO:0000313" key="3">
    <source>
        <dbReference type="EMBL" id="TNM97948.1"/>
    </source>
</evidence>
<dbReference type="InterPro" id="IPR001846">
    <property type="entry name" value="VWF_type-D"/>
</dbReference>
<evidence type="ECO:0000259" key="2">
    <source>
        <dbReference type="PROSITE" id="PS51233"/>
    </source>
</evidence>
<feature type="signal peptide" evidence="1">
    <location>
        <begin position="1"/>
        <end position="22"/>
    </location>
</feature>
<comment type="caution">
    <text evidence="3">The sequence shown here is derived from an EMBL/GenBank/DDBJ whole genome shotgun (WGS) entry which is preliminary data.</text>
</comment>
<proteinExistence type="predicted"/>
<dbReference type="SMART" id="SM00216">
    <property type="entry name" value="VWD"/>
    <property type="match status" value="1"/>
</dbReference>
<name>A0A4Z2C1Q3_9TELE</name>
<dbReference type="PROSITE" id="PS51233">
    <property type="entry name" value="VWFD"/>
    <property type="match status" value="1"/>
</dbReference>
<dbReference type="PANTHER" id="PTHR37860:SF2">
    <property type="entry name" value="VITELLOGENIN DOMAIN-CONTAINING PROTEIN"/>
    <property type="match status" value="1"/>
</dbReference>
<dbReference type="Pfam" id="PF00094">
    <property type="entry name" value="VWD"/>
    <property type="match status" value="1"/>
</dbReference>
<dbReference type="Proteomes" id="UP000516260">
    <property type="component" value="Chromosome 15"/>
</dbReference>
<keyword evidence="1" id="KW-0732">Signal</keyword>
<protein>
    <recommendedName>
        <fullName evidence="2">VWFD domain-containing protein</fullName>
    </recommendedName>
</protein>
<feature type="chain" id="PRO_5021205807" description="VWFD domain-containing protein" evidence="1">
    <location>
        <begin position="23"/>
        <end position="292"/>
    </location>
</feature>
<organism evidence="3 4">
    <name type="scientific">Takifugu bimaculatus</name>
    <dbReference type="NCBI Taxonomy" id="433685"/>
    <lineage>
        <taxon>Eukaryota</taxon>
        <taxon>Metazoa</taxon>
        <taxon>Chordata</taxon>
        <taxon>Craniata</taxon>
        <taxon>Vertebrata</taxon>
        <taxon>Euteleostomi</taxon>
        <taxon>Actinopterygii</taxon>
        <taxon>Neopterygii</taxon>
        <taxon>Teleostei</taxon>
        <taxon>Neoteleostei</taxon>
        <taxon>Acanthomorphata</taxon>
        <taxon>Eupercaria</taxon>
        <taxon>Tetraodontiformes</taxon>
        <taxon>Tetradontoidea</taxon>
        <taxon>Tetraodontidae</taxon>
        <taxon>Takifugu</taxon>
    </lineage>
</organism>
<keyword evidence="4" id="KW-1185">Reference proteome</keyword>
<evidence type="ECO:0000313" key="4">
    <source>
        <dbReference type="Proteomes" id="UP000516260"/>
    </source>
</evidence>